<name>A0AAI8YM87_9PEZI</name>
<proteinExistence type="predicted"/>
<dbReference type="PANTHER" id="PTHR36205:SF3">
    <property type="entry name" value="MAJOR FACILITATOR SUPERFAMILY TRANSPORTER"/>
    <property type="match status" value="1"/>
</dbReference>
<keyword evidence="3" id="KW-1185">Reference proteome</keyword>
<evidence type="ECO:0000256" key="1">
    <source>
        <dbReference type="SAM" id="Phobius"/>
    </source>
</evidence>
<dbReference type="Pfam" id="PF11885">
    <property type="entry name" value="DUF3405"/>
    <property type="match status" value="1"/>
</dbReference>
<keyword evidence="1" id="KW-0812">Transmembrane</keyword>
<accession>A0AAI8YM87</accession>
<feature type="transmembrane region" description="Helical" evidence="1">
    <location>
        <begin position="73"/>
        <end position="92"/>
    </location>
</feature>
<evidence type="ECO:0000313" key="2">
    <source>
        <dbReference type="EMBL" id="CAJ2512437.1"/>
    </source>
</evidence>
<organism evidence="2 3">
    <name type="scientific">Anthostomella pinea</name>
    <dbReference type="NCBI Taxonomy" id="933095"/>
    <lineage>
        <taxon>Eukaryota</taxon>
        <taxon>Fungi</taxon>
        <taxon>Dikarya</taxon>
        <taxon>Ascomycota</taxon>
        <taxon>Pezizomycotina</taxon>
        <taxon>Sordariomycetes</taxon>
        <taxon>Xylariomycetidae</taxon>
        <taxon>Xylariales</taxon>
        <taxon>Xylariaceae</taxon>
        <taxon>Anthostomella</taxon>
    </lineage>
</organism>
<dbReference type="InterPro" id="IPR021822">
    <property type="entry name" value="DUF3405"/>
</dbReference>
<evidence type="ECO:0000313" key="3">
    <source>
        <dbReference type="Proteomes" id="UP001295740"/>
    </source>
</evidence>
<dbReference type="Proteomes" id="UP001295740">
    <property type="component" value="Unassembled WGS sequence"/>
</dbReference>
<dbReference type="PANTHER" id="PTHR36205">
    <property type="entry name" value="CHROMOSOME 19, WHOLE GENOME SHOTGUN SEQUENCE"/>
    <property type="match status" value="1"/>
</dbReference>
<dbReference type="AlphaFoldDB" id="A0AAI8YM87"/>
<dbReference type="EMBL" id="CAUWAG010000019">
    <property type="protein sequence ID" value="CAJ2512437.1"/>
    <property type="molecule type" value="Genomic_DNA"/>
</dbReference>
<keyword evidence="1" id="KW-0472">Membrane</keyword>
<comment type="caution">
    <text evidence="2">The sequence shown here is derived from an EMBL/GenBank/DDBJ whole genome shotgun (WGS) entry which is preliminary data.</text>
</comment>
<reference evidence="2" key="1">
    <citation type="submission" date="2023-10" db="EMBL/GenBank/DDBJ databases">
        <authorList>
            <person name="Hackl T."/>
        </authorList>
    </citation>
    <scope>NUCLEOTIDE SEQUENCE</scope>
</reference>
<sequence length="718" mass="83059">MGAIKNAFARLPAIRPTMATSNFAYQELPTTPSRLHDVSPLVGSPIMSEAWRNQGLKAHRRLGSLIRTSPKRLFVVALVFVFSIVVLVGGSVQVRRRNDAAKKVVEEPPRIPYHWEAYPRLNGVYNGIRSLVKYVDWLPEQQATPDSKIEVHDAPPLDPEVVDPYPDYSSAKYLKNHHPVQRCYLDENETYAAPDIYAYPGVPASMTAPYWGAYEIFGVKPDRCFERFGRFGPYGYSYGRAEEGLGLSNHLAHSGADKIQDVIHKVDYRNVNWGKAQEICYEKNRKRFESEETTMEGTEGEKKKTLKRTAYVLRTWTGYKYSDIQLLSLRAMINELALKSGGEYDVHLLVHVKDDRIPIWASEEIYNKTLRANVPKELWDIATLWSEQMMRTYYPGPFLKKDNVANHAGSDIYGVYRTAHFALQWFAQQHREYDFFWNWEMDIRYSGHYYEFLEGVSKWGAEQPRKFLWERSARFWIPGIHGSWPKFSVQVEREAAESKEEPVWGPVRFDTGKYDMLPSPNETRPPTSFEADDYEWGVGEDADLITFDPLFDPAKTNWVFNNDATGYDTEVPMPPRRAAIVTVARISRRMLDTMHEETWRMHHTMFPEMWPPTVALHHGFKAVYAPHPVYFDRKWPLDVMDQVFNRPTTPEESPFGWGEHNMQGSTFYYNAGFSGAVWRRWLGAREKGEGGREDEEAGSGRMCLRGLLHHPVKHERVE</sequence>
<protein>
    <submittedName>
        <fullName evidence="2">Uu.00g054520.m01.CDS01</fullName>
    </submittedName>
</protein>
<keyword evidence="1" id="KW-1133">Transmembrane helix</keyword>
<gene>
    <name evidence="2" type="ORF">KHLLAP_LOCUS12905</name>
</gene>